<evidence type="ECO:0000256" key="1">
    <source>
        <dbReference type="ARBA" id="ARBA00004141"/>
    </source>
</evidence>
<dbReference type="Proteomes" id="UP001367676">
    <property type="component" value="Unassembled WGS sequence"/>
</dbReference>
<feature type="transmembrane region" description="Helical" evidence="6">
    <location>
        <begin position="161"/>
        <end position="180"/>
    </location>
</feature>
<reference evidence="7 8" key="1">
    <citation type="submission" date="2024-03" db="EMBL/GenBank/DDBJ databases">
        <title>Adaptation during the transition from Ophiocordyceps entomopathogen to insect associate is accompanied by gene loss and intensified selection.</title>
        <authorList>
            <person name="Ward C.M."/>
            <person name="Onetto C.A."/>
            <person name="Borneman A.R."/>
        </authorList>
    </citation>
    <scope>NUCLEOTIDE SEQUENCE [LARGE SCALE GENOMIC DNA]</scope>
    <source>
        <strain evidence="7">AWRI1</strain>
        <tissue evidence="7">Single Adult Female</tissue>
    </source>
</reference>
<evidence type="ECO:0000256" key="4">
    <source>
        <dbReference type="ARBA" id="ARBA00023136"/>
    </source>
</evidence>
<dbReference type="EMBL" id="JBBCAQ010000004">
    <property type="protein sequence ID" value="KAK7604332.1"/>
    <property type="molecule type" value="Genomic_DNA"/>
</dbReference>
<dbReference type="SUPFAM" id="SSF103473">
    <property type="entry name" value="MFS general substrate transporter"/>
    <property type="match status" value="1"/>
</dbReference>
<keyword evidence="8" id="KW-1185">Reference proteome</keyword>
<feature type="transmembrane region" description="Helical" evidence="6">
    <location>
        <begin position="297"/>
        <end position="323"/>
    </location>
</feature>
<evidence type="ECO:0008006" key="9">
    <source>
        <dbReference type="Google" id="ProtNLM"/>
    </source>
</evidence>
<evidence type="ECO:0000256" key="2">
    <source>
        <dbReference type="ARBA" id="ARBA00022692"/>
    </source>
</evidence>
<gene>
    <name evidence="7" type="ORF">V9T40_004605</name>
</gene>
<organism evidence="7 8">
    <name type="scientific">Parthenolecanium corni</name>
    <dbReference type="NCBI Taxonomy" id="536013"/>
    <lineage>
        <taxon>Eukaryota</taxon>
        <taxon>Metazoa</taxon>
        <taxon>Ecdysozoa</taxon>
        <taxon>Arthropoda</taxon>
        <taxon>Hexapoda</taxon>
        <taxon>Insecta</taxon>
        <taxon>Pterygota</taxon>
        <taxon>Neoptera</taxon>
        <taxon>Paraneoptera</taxon>
        <taxon>Hemiptera</taxon>
        <taxon>Sternorrhyncha</taxon>
        <taxon>Coccoidea</taxon>
        <taxon>Coccidae</taxon>
        <taxon>Parthenolecanium</taxon>
    </lineage>
</organism>
<comment type="caution">
    <text evidence="7">The sequence shown here is derived from an EMBL/GenBank/DDBJ whole genome shotgun (WGS) entry which is preliminary data.</text>
</comment>
<comment type="subcellular location">
    <subcellularLocation>
        <location evidence="1">Membrane</location>
        <topology evidence="1">Multi-pass membrane protein</topology>
    </subcellularLocation>
</comment>
<feature type="region of interest" description="Disordered" evidence="5">
    <location>
        <begin position="1"/>
        <end position="24"/>
    </location>
</feature>
<evidence type="ECO:0000256" key="3">
    <source>
        <dbReference type="ARBA" id="ARBA00022989"/>
    </source>
</evidence>
<proteinExistence type="predicted"/>
<feature type="transmembrane region" description="Helical" evidence="6">
    <location>
        <begin position="368"/>
        <end position="386"/>
    </location>
</feature>
<evidence type="ECO:0000313" key="8">
    <source>
        <dbReference type="Proteomes" id="UP001367676"/>
    </source>
</evidence>
<dbReference type="PANTHER" id="PTHR23507:SF1">
    <property type="entry name" value="FI18259P1-RELATED"/>
    <property type="match status" value="1"/>
</dbReference>
<dbReference type="PANTHER" id="PTHR23507">
    <property type="entry name" value="ZGC:174356"/>
    <property type="match status" value="1"/>
</dbReference>
<protein>
    <recommendedName>
        <fullName evidence="9">Major facilitator superfamily (MFS) profile domain-containing protein</fullName>
    </recommendedName>
</protein>
<dbReference type="GO" id="GO:0022857">
    <property type="term" value="F:transmembrane transporter activity"/>
    <property type="evidence" value="ECO:0007669"/>
    <property type="project" value="InterPro"/>
</dbReference>
<evidence type="ECO:0000313" key="7">
    <source>
        <dbReference type="EMBL" id="KAK7604332.1"/>
    </source>
</evidence>
<feature type="transmembrane region" description="Helical" evidence="6">
    <location>
        <begin position="455"/>
        <end position="478"/>
    </location>
</feature>
<feature type="transmembrane region" description="Helical" evidence="6">
    <location>
        <begin position="201"/>
        <end position="222"/>
    </location>
</feature>
<keyword evidence="2 6" id="KW-0812">Transmembrane</keyword>
<dbReference type="GO" id="GO:0016020">
    <property type="term" value="C:membrane"/>
    <property type="evidence" value="ECO:0007669"/>
    <property type="project" value="UniProtKB-SubCell"/>
</dbReference>
<dbReference type="AlphaFoldDB" id="A0AAN9TV92"/>
<accession>A0AAN9TV92</accession>
<feature type="transmembrane region" description="Helical" evidence="6">
    <location>
        <begin position="228"/>
        <end position="250"/>
    </location>
</feature>
<dbReference type="InterPro" id="IPR036259">
    <property type="entry name" value="MFS_trans_sf"/>
</dbReference>
<evidence type="ECO:0000256" key="5">
    <source>
        <dbReference type="SAM" id="MobiDB-lite"/>
    </source>
</evidence>
<sequence length="585" mass="64153">MAAAQTTAGSDKVSAVDKSGGGGGGGGAAYVKSALKEALDSMTVEPAFTVYCMVETMSKFLHQAFLLDKFAYPDWPHEPPRRDGGDGGDVSDRAVKSVALANSWLITPALFLTVFYTVLAISWSDKVGRRRRPLLLTPLCGLVLECASAALHAFFWRWPVGWLLAGYAAAQLLSGGRICFSQSVYLYVADVSTADNRTARYGVLMTVRFFAMPLGYALGGLLLRYVGFFYAFLASFAASLVALLLAWTLVVEPPPLPSADTPPPPPRRLSLWQAIRPKDSVRALRVLLKKRPQHARLILAATLLAYSLFSFTNEGELSVMYLYLSRQFRWSESQIGAYLTYRMFVNGVGTLVCSVVLSKCLKMADGSIGIFIGVAKTLAAVAYAFAFADWQLYAVPLIDMYFAAGITVTRSFATKLVASDELGRLAAVCSLTKVSVALCQPLYNTTYALTMNSAPSAFFFVSLFFAVFILLLIGYRVAQTVSQTELRDCGPRLTVVEVAPRLDAKIGSQIAPFFAPTPRPRLRIGPTLAAILFDREAVLHYRRPYILDRGILALGVGERYVALAAVSQHRRKHAWRNEYLRIGNW</sequence>
<keyword evidence="3 6" id="KW-1133">Transmembrane helix</keyword>
<name>A0AAN9TV92_9HEMI</name>
<feature type="transmembrane region" description="Helical" evidence="6">
    <location>
        <begin position="104"/>
        <end position="123"/>
    </location>
</feature>
<dbReference type="InterPro" id="IPR011701">
    <property type="entry name" value="MFS"/>
</dbReference>
<feature type="transmembrane region" description="Helical" evidence="6">
    <location>
        <begin position="343"/>
        <end position="361"/>
    </location>
</feature>
<feature type="transmembrane region" description="Helical" evidence="6">
    <location>
        <begin position="135"/>
        <end position="155"/>
    </location>
</feature>
<evidence type="ECO:0000256" key="6">
    <source>
        <dbReference type="SAM" id="Phobius"/>
    </source>
</evidence>
<dbReference type="Pfam" id="PF07690">
    <property type="entry name" value="MFS_1"/>
    <property type="match status" value="1"/>
</dbReference>
<dbReference type="Gene3D" id="1.20.1250.20">
    <property type="entry name" value="MFS general substrate transporter like domains"/>
    <property type="match status" value="1"/>
</dbReference>
<keyword evidence="4 6" id="KW-0472">Membrane</keyword>